<dbReference type="Proteomes" id="UP000313645">
    <property type="component" value="Unassembled WGS sequence"/>
</dbReference>
<comment type="caution">
    <text evidence="1">The sequence shown here is derived from an EMBL/GenBank/DDBJ whole genome shotgun (WGS) entry which is preliminary data.</text>
</comment>
<proteinExistence type="predicted"/>
<dbReference type="InterPro" id="IPR014958">
    <property type="entry name" value="DGC"/>
</dbReference>
<organism evidence="1 2">
    <name type="scientific">Marinobacter halodurans</name>
    <dbReference type="NCBI Taxonomy" id="2528979"/>
    <lineage>
        <taxon>Bacteria</taxon>
        <taxon>Pseudomonadati</taxon>
        <taxon>Pseudomonadota</taxon>
        <taxon>Gammaproteobacteria</taxon>
        <taxon>Pseudomonadales</taxon>
        <taxon>Marinobacteraceae</taxon>
        <taxon>Marinobacter</taxon>
    </lineage>
</organism>
<dbReference type="RefSeq" id="WP_131481961.1">
    <property type="nucleotide sequence ID" value="NZ_SJDL01000015.1"/>
</dbReference>
<sequence length="142" mass="15374">MTTANEPRRNRPLIYACSGCSDVAQLANNAAVRLDHAGEYEMSCISGVGGKVKPLVRTARSGRPVTVIDGCPLHCAGACLENIGVQPERHVRLYEYGFRKHYGQSYGDDAVDDVCQLVLTGCLGDDARQQTGQTTNERTSND</sequence>
<dbReference type="PIRSF" id="PIRSF037181">
    <property type="entry name" value="DGC"/>
    <property type="match status" value="1"/>
</dbReference>
<keyword evidence="2" id="KW-1185">Reference proteome</keyword>
<dbReference type="Pfam" id="PF08859">
    <property type="entry name" value="DGC"/>
    <property type="match status" value="1"/>
</dbReference>
<evidence type="ECO:0000313" key="1">
    <source>
        <dbReference type="EMBL" id="TBW55716.1"/>
    </source>
</evidence>
<name>A0ABY1ZLX2_9GAMM</name>
<evidence type="ECO:0000313" key="2">
    <source>
        <dbReference type="Proteomes" id="UP000313645"/>
    </source>
</evidence>
<protein>
    <submittedName>
        <fullName evidence="1">Zinc-binding protein</fullName>
    </submittedName>
</protein>
<accession>A0ABY1ZLX2</accession>
<dbReference type="EMBL" id="SJDL01000015">
    <property type="protein sequence ID" value="TBW55716.1"/>
    <property type="molecule type" value="Genomic_DNA"/>
</dbReference>
<gene>
    <name evidence="1" type="ORF">EZI54_11135</name>
</gene>
<reference evidence="1 2" key="1">
    <citation type="submission" date="2019-02" db="EMBL/GenBank/DDBJ databases">
        <title>Marinobacter halodurans sp. nov., a marine bacterium isolated from sea tidal flat.</title>
        <authorList>
            <person name="Yoo Y."/>
            <person name="Lee D.W."/>
            <person name="Kim B.S."/>
            <person name="Kim J.-J."/>
        </authorList>
    </citation>
    <scope>NUCLEOTIDE SEQUENCE [LARGE SCALE GENOMIC DNA]</scope>
    <source>
        <strain evidence="1 2">YJ-S3-2</strain>
    </source>
</reference>